<feature type="active site" description="Proton donor" evidence="3">
    <location>
        <position position="384"/>
    </location>
</feature>
<feature type="compositionally biased region" description="Basic and acidic residues" evidence="6">
    <location>
        <begin position="224"/>
        <end position="243"/>
    </location>
</feature>
<feature type="binding site" evidence="4">
    <location>
        <begin position="384"/>
        <end position="388"/>
    </location>
    <ligand>
        <name>AMP</name>
        <dbReference type="ChEBI" id="CHEBI:456215"/>
    </ligand>
</feature>
<dbReference type="Proteomes" id="UP001515480">
    <property type="component" value="Unassembled WGS sequence"/>
</dbReference>
<feature type="binding site" evidence="4">
    <location>
        <position position="713"/>
    </location>
    <ligand>
        <name>AMP</name>
        <dbReference type="ChEBI" id="CHEBI:456215"/>
    </ligand>
</feature>
<feature type="compositionally biased region" description="Basic and acidic residues" evidence="6">
    <location>
        <begin position="750"/>
        <end position="764"/>
    </location>
</feature>
<dbReference type="InterPro" id="IPR003607">
    <property type="entry name" value="HD/PDEase_dom"/>
</dbReference>
<feature type="compositionally biased region" description="Basic residues" evidence="6">
    <location>
        <begin position="202"/>
        <end position="221"/>
    </location>
</feature>
<dbReference type="CDD" id="cd00077">
    <property type="entry name" value="HDc"/>
    <property type="match status" value="1"/>
</dbReference>
<name>A0AB34K141_PRYPA</name>
<feature type="compositionally biased region" description="Polar residues" evidence="6">
    <location>
        <begin position="539"/>
        <end position="551"/>
    </location>
</feature>
<dbReference type="Pfam" id="PF00233">
    <property type="entry name" value="PDEase_I"/>
    <property type="match status" value="2"/>
</dbReference>
<evidence type="ECO:0000313" key="8">
    <source>
        <dbReference type="EMBL" id="KAL1526817.1"/>
    </source>
</evidence>
<feature type="binding site" evidence="4">
    <location>
        <position position="425"/>
    </location>
    <ligand>
        <name>AMP</name>
        <dbReference type="ChEBI" id="CHEBI:456215"/>
    </ligand>
</feature>
<protein>
    <recommendedName>
        <fullName evidence="7">PDEase domain-containing protein</fullName>
    </recommendedName>
</protein>
<feature type="binding site" evidence="4">
    <location>
        <position position="661"/>
    </location>
    <ligand>
        <name>AMP</name>
        <dbReference type="ChEBI" id="CHEBI:456215"/>
    </ligand>
</feature>
<dbReference type="SUPFAM" id="SSF109604">
    <property type="entry name" value="HD-domain/PDEase-like"/>
    <property type="match status" value="1"/>
</dbReference>
<dbReference type="Gene3D" id="1.10.1300.10">
    <property type="entry name" value="3'5'-cyclic nucleotide phosphodiesterase, catalytic domain"/>
    <property type="match status" value="1"/>
</dbReference>
<dbReference type="InterPro" id="IPR023088">
    <property type="entry name" value="PDEase"/>
</dbReference>
<keyword evidence="2" id="KW-0378">Hydrolase</keyword>
<comment type="caution">
    <text evidence="8">The sequence shown here is derived from an EMBL/GenBank/DDBJ whole genome shotgun (WGS) entry which is preliminary data.</text>
</comment>
<feature type="binding site" evidence="5">
    <location>
        <position position="388"/>
    </location>
    <ligand>
        <name>Zn(2+)</name>
        <dbReference type="ChEBI" id="CHEBI:29105"/>
        <label>1</label>
    </ligand>
</feature>
<evidence type="ECO:0000256" key="3">
    <source>
        <dbReference type="PIRSR" id="PIRSR623088-1"/>
    </source>
</evidence>
<feature type="domain" description="PDEase" evidence="7">
    <location>
        <begin position="294"/>
        <end position="756"/>
    </location>
</feature>
<feature type="compositionally biased region" description="Polar residues" evidence="6">
    <location>
        <begin position="185"/>
        <end position="198"/>
    </location>
</feature>
<dbReference type="GO" id="GO:0004114">
    <property type="term" value="F:3',5'-cyclic-nucleotide phosphodiesterase activity"/>
    <property type="evidence" value="ECO:0007669"/>
    <property type="project" value="InterPro"/>
</dbReference>
<feature type="compositionally biased region" description="Polar residues" evidence="6">
    <location>
        <begin position="766"/>
        <end position="777"/>
    </location>
</feature>
<dbReference type="EMBL" id="JBGBPQ010000003">
    <property type="protein sequence ID" value="KAL1526817.1"/>
    <property type="molecule type" value="Genomic_DNA"/>
</dbReference>
<feature type="compositionally biased region" description="Polar residues" evidence="6">
    <location>
        <begin position="627"/>
        <end position="636"/>
    </location>
</feature>
<evidence type="ECO:0000259" key="7">
    <source>
        <dbReference type="PROSITE" id="PS51845"/>
    </source>
</evidence>
<keyword evidence="1 5" id="KW-0479">Metal-binding</keyword>
<sequence length="777" mass="87304">MACIRRRLLGTMWWWADRKSVQILPRKGFCRNSCRTAPATINVEDGNLKEDTATAAAASPPAHGRTGRRRSSCRAAISSITQMVDSVSKKLEPSASARIENALSHLEPLLKNRETAARFGPELRNMVMLLEHWLMIEELGGAAHLPDVSSGLMMTHGVGMSGEEEDTAAWLREMLSQTHQRHGTHLTNPTWTASTRSPNSKRSTKVVRRRSSLKTMMKHWPARGSDENEHSEASLSHHPETSVRRSSQKSPYDSPQHSKHSEPPSPVEPFFQEMSARGIFETWHQGDLLQVKRRELTPQSVIDCIWVELSTVQDEAMTLAARALRDWKLDTTLIDKVSHGHSLLVVGSLIFKEYGLFTRGKINLSVFQAFLCEIELNYGSRPYHNRVHAADVLLSVHHFIQFIHAQNFLSATQLIALFLAAIIHDFNHPGTTNAHEVKTQSPRAIMYSDQSVLERHHLACGFMVLSDPRFQVLSGLTASEYFEVRGSIIDIVLHTDLAMHFDFVSKMKSIAALHGHTPHTRSVKGKGLTFRRRHKSLEPLSSPSAGHSFSTRFGRRNSLPEVDERPAVRLCRSSEELQPQGLVIDGDALCLAPKEKAHNPEGEVHSKKTSFIFSTSVRGDDEEPETGDSNSFTQPEWKTPLVDTSKVTVQELLIAAIKYADLGHVIKPLEVHIEWTDRITREFWELGDREKNAGVPLSPLCDREKDTSIAKSQVGFIKFVCLPFYEVLGELVAPDFQPLGSVLSNQQHWQREIEKDMEQKKPPEEPSSNQKISGEQA</sequence>
<dbReference type="PRINTS" id="PR00387">
    <property type="entry name" value="PDIESTERASE1"/>
</dbReference>
<evidence type="ECO:0000256" key="6">
    <source>
        <dbReference type="SAM" id="MobiDB-lite"/>
    </source>
</evidence>
<evidence type="ECO:0000256" key="4">
    <source>
        <dbReference type="PIRSR" id="PIRSR623088-2"/>
    </source>
</evidence>
<evidence type="ECO:0000256" key="1">
    <source>
        <dbReference type="ARBA" id="ARBA00022723"/>
    </source>
</evidence>
<reference evidence="8 9" key="1">
    <citation type="journal article" date="2024" name="Science">
        <title>Giant polyketide synthase enzymes in the biosynthesis of giant marine polyether toxins.</title>
        <authorList>
            <person name="Fallon T.R."/>
            <person name="Shende V.V."/>
            <person name="Wierzbicki I.H."/>
            <person name="Pendleton A.L."/>
            <person name="Watervoot N.F."/>
            <person name="Auber R.P."/>
            <person name="Gonzalez D.J."/>
            <person name="Wisecaver J.H."/>
            <person name="Moore B.S."/>
        </authorList>
    </citation>
    <scope>NUCLEOTIDE SEQUENCE [LARGE SCALE GENOMIC DNA]</scope>
    <source>
        <strain evidence="8 9">12B1</strain>
    </source>
</reference>
<feature type="region of interest" description="Disordered" evidence="6">
    <location>
        <begin position="618"/>
        <end position="637"/>
    </location>
</feature>
<feature type="region of interest" description="Disordered" evidence="6">
    <location>
        <begin position="536"/>
        <end position="557"/>
    </location>
</feature>
<dbReference type="PROSITE" id="PS51845">
    <property type="entry name" value="PDEASE_I_2"/>
    <property type="match status" value="1"/>
</dbReference>
<accession>A0AB34K141</accession>
<dbReference type="GO" id="GO:0007165">
    <property type="term" value="P:signal transduction"/>
    <property type="evidence" value="ECO:0007669"/>
    <property type="project" value="InterPro"/>
</dbReference>
<feature type="binding site" evidence="5">
    <location>
        <position position="424"/>
    </location>
    <ligand>
        <name>Zn(2+)</name>
        <dbReference type="ChEBI" id="CHEBI:29105"/>
        <label>1</label>
    </ligand>
</feature>
<proteinExistence type="predicted"/>
<feature type="region of interest" description="Disordered" evidence="6">
    <location>
        <begin position="178"/>
        <end position="269"/>
    </location>
</feature>
<dbReference type="InterPro" id="IPR036971">
    <property type="entry name" value="PDEase_catalytic_dom_sf"/>
</dbReference>
<dbReference type="AlphaFoldDB" id="A0AB34K141"/>
<feature type="binding site" evidence="5">
    <location>
        <position position="425"/>
    </location>
    <ligand>
        <name>Zn(2+)</name>
        <dbReference type="ChEBI" id="CHEBI:29105"/>
        <label>1</label>
    </ligand>
</feature>
<feature type="region of interest" description="Disordered" evidence="6">
    <location>
        <begin position="750"/>
        <end position="777"/>
    </location>
</feature>
<feature type="binding site" evidence="5">
    <location>
        <position position="425"/>
    </location>
    <ligand>
        <name>Zn(2+)</name>
        <dbReference type="ChEBI" id="CHEBI:29105"/>
        <label>2</label>
    </ligand>
</feature>
<evidence type="ECO:0000256" key="5">
    <source>
        <dbReference type="PIRSR" id="PIRSR623088-3"/>
    </source>
</evidence>
<evidence type="ECO:0000313" key="9">
    <source>
        <dbReference type="Proteomes" id="UP001515480"/>
    </source>
</evidence>
<evidence type="ECO:0000256" key="2">
    <source>
        <dbReference type="ARBA" id="ARBA00022801"/>
    </source>
</evidence>
<dbReference type="InterPro" id="IPR002073">
    <property type="entry name" value="PDEase_catalytic_dom"/>
</dbReference>
<gene>
    <name evidence="8" type="ORF">AB1Y20_015509</name>
</gene>
<feature type="compositionally biased region" description="Polar residues" evidence="6">
    <location>
        <begin position="244"/>
        <end position="255"/>
    </location>
</feature>
<feature type="binding site" evidence="5">
    <location>
        <position position="661"/>
    </location>
    <ligand>
        <name>Zn(2+)</name>
        <dbReference type="ChEBI" id="CHEBI:29105"/>
        <label>1</label>
    </ligand>
</feature>
<keyword evidence="9" id="KW-1185">Reference proteome</keyword>
<organism evidence="8 9">
    <name type="scientific">Prymnesium parvum</name>
    <name type="common">Toxic golden alga</name>
    <dbReference type="NCBI Taxonomy" id="97485"/>
    <lineage>
        <taxon>Eukaryota</taxon>
        <taxon>Haptista</taxon>
        <taxon>Haptophyta</taxon>
        <taxon>Prymnesiophyceae</taxon>
        <taxon>Prymnesiales</taxon>
        <taxon>Prymnesiaceae</taxon>
        <taxon>Prymnesium</taxon>
    </lineage>
</organism>
<dbReference type="GO" id="GO:0046872">
    <property type="term" value="F:metal ion binding"/>
    <property type="evidence" value="ECO:0007669"/>
    <property type="project" value="UniProtKB-KW"/>
</dbReference>
<dbReference type="PANTHER" id="PTHR11347">
    <property type="entry name" value="CYCLIC NUCLEOTIDE PHOSPHODIESTERASE"/>
    <property type="match status" value="1"/>
</dbReference>